<dbReference type="EMBL" id="BA000048">
    <property type="protein sequence ID" value="BAJ50240.1"/>
    <property type="molecule type" value="Genomic_DNA"/>
</dbReference>
<evidence type="ECO:0000256" key="1">
    <source>
        <dbReference type="ARBA" id="ARBA00022505"/>
    </source>
</evidence>
<reference evidence="4 5" key="1">
    <citation type="journal article" date="2005" name="Environ. Microbiol.">
        <title>Genetic and functional properties of uncultivated thermophilic crenarchaeotes from a subsurface gold mine as revealed by analysis of genome fragments.</title>
        <authorList>
            <person name="Nunoura T."/>
            <person name="Hirayama H."/>
            <person name="Takami H."/>
            <person name="Oida H."/>
            <person name="Nishi S."/>
            <person name="Shimamura S."/>
            <person name="Suzuki Y."/>
            <person name="Inagaki F."/>
            <person name="Takai K."/>
            <person name="Nealson K.H."/>
            <person name="Horikoshi K."/>
        </authorList>
    </citation>
    <scope>NUCLEOTIDE SEQUENCE [LARGE SCALE GENOMIC DNA]</scope>
</reference>
<evidence type="ECO:0000313" key="5">
    <source>
        <dbReference type="Proteomes" id="UP000008120"/>
    </source>
</evidence>
<dbReference type="InterPro" id="IPR008274">
    <property type="entry name" value="AldOxase/xan_DH_MoCoBD1"/>
</dbReference>
<keyword evidence="2" id="KW-0560">Oxidoreductase</keyword>
<dbReference type="Gene3D" id="3.90.1170.50">
    <property type="entry name" value="Aldehyde oxidase/xanthine dehydrogenase, a/b hammerhead"/>
    <property type="match status" value="1"/>
</dbReference>
<feature type="domain" description="Aldehyde oxidase/xanthine dehydrogenase a/b hammerhead" evidence="3">
    <location>
        <begin position="18"/>
        <end position="129"/>
    </location>
</feature>
<dbReference type="InterPro" id="IPR016208">
    <property type="entry name" value="Ald_Oxase/xanthine_DH-like"/>
</dbReference>
<dbReference type="GO" id="GO:0016491">
    <property type="term" value="F:oxidoreductase activity"/>
    <property type="evidence" value="ECO:0007669"/>
    <property type="project" value="UniProtKB-KW"/>
</dbReference>
<dbReference type="Pfam" id="PF01315">
    <property type="entry name" value="Ald_Xan_dh_C"/>
    <property type="match status" value="1"/>
</dbReference>
<evidence type="ECO:0000256" key="2">
    <source>
        <dbReference type="ARBA" id="ARBA00023002"/>
    </source>
</evidence>
<accession>E6P8H9</accession>
<dbReference type="InterPro" id="IPR037165">
    <property type="entry name" value="AldOxase/xan_DH_Mopterin-bd_sf"/>
</dbReference>
<dbReference type="Gene3D" id="3.30.365.10">
    <property type="entry name" value="Aldehyde oxidase/xanthine dehydrogenase, molybdopterin binding domain"/>
    <property type="match status" value="4"/>
</dbReference>
<dbReference type="FunFam" id="3.30.365.10:FF:000001">
    <property type="entry name" value="Xanthine dehydrogenase oxidase"/>
    <property type="match status" value="1"/>
</dbReference>
<dbReference type="SUPFAM" id="SSF54665">
    <property type="entry name" value="CO dehydrogenase molybdoprotein N-domain-like"/>
    <property type="match status" value="1"/>
</dbReference>
<dbReference type="SUPFAM" id="SSF56003">
    <property type="entry name" value="Molybdenum cofactor-binding domain"/>
    <property type="match status" value="1"/>
</dbReference>
<dbReference type="GO" id="GO:0005506">
    <property type="term" value="F:iron ion binding"/>
    <property type="evidence" value="ECO:0007669"/>
    <property type="project" value="InterPro"/>
</dbReference>
<reference evidence="4 5" key="2">
    <citation type="journal article" date="2011" name="Nucleic Acids Res.">
        <title>Insights into the evolution of Archaea and eukaryotic protein modifier systems revealed by the genome of a novel archaeal group.</title>
        <authorList>
            <person name="Nunoura T."/>
            <person name="Takaki Y."/>
            <person name="Kakuta J."/>
            <person name="Nishi S."/>
            <person name="Sugahara J."/>
            <person name="Kazama H."/>
            <person name="Chee G."/>
            <person name="Hattori M."/>
            <person name="Kanai A."/>
            <person name="Atomi H."/>
            <person name="Takai K."/>
            <person name="Takami H."/>
        </authorList>
    </citation>
    <scope>NUCLEOTIDE SEQUENCE [LARGE SCALE GENOMIC DNA]</scope>
</reference>
<dbReference type="KEGG" id="csu:CSUB_C0379"/>
<evidence type="ECO:0000313" key="4">
    <source>
        <dbReference type="EMBL" id="BAJ50240.1"/>
    </source>
</evidence>
<dbReference type="InterPro" id="IPR000674">
    <property type="entry name" value="Ald_Oxase/Xan_DH_a/b"/>
</dbReference>
<protein>
    <submittedName>
        <fullName evidence="4">Molybdenum hydroxylase family, large subunit</fullName>
    </submittedName>
</protein>
<dbReference type="PANTHER" id="PTHR11908:SF132">
    <property type="entry name" value="ALDEHYDE OXIDASE 1-RELATED"/>
    <property type="match status" value="1"/>
</dbReference>
<dbReference type="InterPro" id="IPR046867">
    <property type="entry name" value="AldOxase/xan_DH_MoCoBD2"/>
</dbReference>
<evidence type="ECO:0000259" key="3">
    <source>
        <dbReference type="SMART" id="SM01008"/>
    </source>
</evidence>
<dbReference type="Pfam" id="PF20256">
    <property type="entry name" value="MoCoBD_2"/>
    <property type="match status" value="1"/>
</dbReference>
<dbReference type="STRING" id="311458.CSUB_C0379"/>
<keyword evidence="1" id="KW-0500">Molybdenum</keyword>
<gene>
    <name evidence="4" type="ORF">CSUB_C0379</name>
</gene>
<organism evidence="4 5">
    <name type="scientific">Caldiarchaeum subterraneum</name>
    <dbReference type="NCBI Taxonomy" id="311458"/>
    <lineage>
        <taxon>Archaea</taxon>
        <taxon>Nitrososphaerota</taxon>
        <taxon>Candidatus Caldarchaeales</taxon>
        <taxon>Candidatus Caldarchaeaceae</taxon>
        <taxon>Candidatus Caldarchaeum</taxon>
    </lineage>
</organism>
<dbReference type="Pfam" id="PF02738">
    <property type="entry name" value="MoCoBD_1"/>
    <property type="match status" value="1"/>
</dbReference>
<name>E6P8H9_CALS0</name>
<dbReference type="BioCyc" id="CCAL311458:G131R-384-MONOMER"/>
<dbReference type="PANTHER" id="PTHR11908">
    <property type="entry name" value="XANTHINE DEHYDROGENASE"/>
    <property type="match status" value="1"/>
</dbReference>
<sequence>MTYSLFNNMLKHDSKLLTGRASFVDDVALPKMLHCVFVRSSYPHAVVHGLRTPENLSEAKIFTWRMLSEIVRPFSLSFPFEGCKRLEVSPLANTKVRYVGEPVAAVLAEDLYTAYDVANSVEVEYEPLPPVSDMFSSGATLYEDWENNTMAKFSRKFGDPFHELERAKVVVEERITTHRVAPAPIETRGVVASYDAGRGFLTVWSPNQNPHMHRTVLSEVLNLPESKIRVIAPNIGGGFGQKGHTYAEDVVVAALSMLTGRPVKWIEERRENLTAAAQSREQVHLIKIGADRNGRIKALIDEAYLDLGAYPLIPHSYLELAHVVIDMLPGPYRIENYAAEVSLVATNKTPAGAYRGFGHPEATFVRERALDILAEEIGLDPVTIRKRNLISSADIPCMAATGMIFDSGRPLETFETLVQQAAHHDCGDGEVVGVGYAVGVKGSVPTMSGVSQRWGSSEAAMVRLSMDGKPVVFSGAVSMGTRLDKLLAKIVSDILSVPEEDVEVVLGDTLSTPFSTGLWGSRGAVMVGGAVAKASTMLRKKIQHISSILFECRPEDVVLENGRVFVRDAMENGLTLSELAWKVYNHPNMFPQDIDLSLMAEALYDPPNIWQAPDELGRMNAAAAVSTIACAAFVTLDVETFEVKVKKLVLAENGGTYLSPEDVDEQLIGGAIQAYGASLFEEVVYSNEAMPMTTTFSEYLLPTAAETPAVEIIHVVDPSPYTFRGAKGVGETATIPVNAAIANAIQNALRKKGINVKINFSIVSPTRLWSMVRK</sequence>
<dbReference type="InterPro" id="IPR036856">
    <property type="entry name" value="Ald_Oxase/Xan_DH_a/b_sf"/>
</dbReference>
<proteinExistence type="predicted"/>
<dbReference type="AlphaFoldDB" id="E6P8H9"/>
<dbReference type="SMART" id="SM01008">
    <property type="entry name" value="Ald_Xan_dh_C"/>
    <property type="match status" value="1"/>
</dbReference>
<dbReference type="Proteomes" id="UP000008120">
    <property type="component" value="Chromosome"/>
</dbReference>